<evidence type="ECO:0000256" key="1">
    <source>
        <dbReference type="ARBA" id="ARBA00009437"/>
    </source>
</evidence>
<dbReference type="Gene3D" id="1.10.10.10">
    <property type="entry name" value="Winged helix-like DNA-binding domain superfamily/Winged helix DNA-binding domain"/>
    <property type="match status" value="1"/>
</dbReference>
<feature type="region of interest" description="Disordered" evidence="5">
    <location>
        <begin position="295"/>
        <end position="319"/>
    </location>
</feature>
<evidence type="ECO:0000313" key="8">
    <source>
        <dbReference type="Proteomes" id="UP000282433"/>
    </source>
</evidence>
<dbReference type="FunFam" id="1.10.10.10:FF:000063">
    <property type="entry name" value="LysR family transcriptional regulator"/>
    <property type="match status" value="1"/>
</dbReference>
<dbReference type="Gene3D" id="3.40.190.290">
    <property type="match status" value="1"/>
</dbReference>
<keyword evidence="4" id="KW-0804">Transcription</keyword>
<sequence length="344" mass="37721">MAKERALTLEALRVMDAIDRRGSFAAAADELGRVPSALSYTMQKLEEELDVVLFDRSGHRTKFTNVGRMLLERGRVLLEAADKLTTDAEALSRGWETHLTIVTEALVPTPDLFPLIEKLATKSNTQLSIITEVLAGAWERLEQGRADIVVAPDMHFRSSSEINSRKLYSVLSVYVAAPDHPIHQEPEPLSEVTRVKYRGVAVADTARERPVLTVQLLDKQPRLTVSTIEDKRQALLAGLGVATMPYPLVEKDIAEGRLRVVSPEYTNEIGHLSWPGDGTVWRSEVLVSALRSPSCLPADSDEDAPPASGRSRKISRKRVSDRAEAIIAFGAALAVKDSGSPASR</sequence>
<accession>A0A3S4KGU2</accession>
<evidence type="ECO:0000256" key="2">
    <source>
        <dbReference type="ARBA" id="ARBA00023015"/>
    </source>
</evidence>
<dbReference type="InterPro" id="IPR005119">
    <property type="entry name" value="LysR_subst-bd"/>
</dbReference>
<dbReference type="EMBL" id="LR134162">
    <property type="protein sequence ID" value="VEB02654.1"/>
    <property type="molecule type" value="Genomic_DNA"/>
</dbReference>
<dbReference type="InterPro" id="IPR036388">
    <property type="entry name" value="WH-like_DNA-bd_sf"/>
</dbReference>
<evidence type="ECO:0000256" key="4">
    <source>
        <dbReference type="ARBA" id="ARBA00023163"/>
    </source>
</evidence>
<dbReference type="Pfam" id="PF03466">
    <property type="entry name" value="LysR_substrate"/>
    <property type="match status" value="1"/>
</dbReference>
<dbReference type="AlphaFoldDB" id="A0A3S4KGU2"/>
<comment type="similarity">
    <text evidence="1">Belongs to the LysR transcriptional regulatory family.</text>
</comment>
<organism evidence="7 8">
    <name type="scientific">Klebsiella pneumoniae</name>
    <dbReference type="NCBI Taxonomy" id="573"/>
    <lineage>
        <taxon>Bacteria</taxon>
        <taxon>Pseudomonadati</taxon>
        <taxon>Pseudomonadota</taxon>
        <taxon>Gammaproteobacteria</taxon>
        <taxon>Enterobacterales</taxon>
        <taxon>Enterobacteriaceae</taxon>
        <taxon>Klebsiella/Raoultella group</taxon>
        <taxon>Klebsiella</taxon>
        <taxon>Klebsiella pneumoniae complex</taxon>
    </lineage>
</organism>
<dbReference type="SUPFAM" id="SSF53850">
    <property type="entry name" value="Periplasmic binding protein-like II"/>
    <property type="match status" value="1"/>
</dbReference>
<dbReference type="InterPro" id="IPR000847">
    <property type="entry name" value="LysR_HTH_N"/>
</dbReference>
<keyword evidence="2" id="KW-0805">Transcription regulation</keyword>
<gene>
    <name evidence="7" type="primary">allS_3</name>
    <name evidence="7" type="ORF">NCTC13635_03022</name>
</gene>
<evidence type="ECO:0000256" key="5">
    <source>
        <dbReference type="SAM" id="MobiDB-lite"/>
    </source>
</evidence>
<dbReference type="PANTHER" id="PTHR30126">
    <property type="entry name" value="HTH-TYPE TRANSCRIPTIONAL REGULATOR"/>
    <property type="match status" value="1"/>
</dbReference>
<dbReference type="Pfam" id="PF00126">
    <property type="entry name" value="HTH_1"/>
    <property type="match status" value="1"/>
</dbReference>
<dbReference type="PROSITE" id="PS50931">
    <property type="entry name" value="HTH_LYSR"/>
    <property type="match status" value="1"/>
</dbReference>
<dbReference type="InterPro" id="IPR036390">
    <property type="entry name" value="WH_DNA-bd_sf"/>
</dbReference>
<dbReference type="PANTHER" id="PTHR30126:SF22">
    <property type="entry name" value="HTH-TYPE TRANSCRIPTIONAL REGULATOR YHAJ-RELATED"/>
    <property type="match status" value="1"/>
</dbReference>
<dbReference type="SUPFAM" id="SSF46785">
    <property type="entry name" value="Winged helix' DNA-binding domain"/>
    <property type="match status" value="1"/>
</dbReference>
<dbReference type="GO" id="GO:0003700">
    <property type="term" value="F:DNA-binding transcription factor activity"/>
    <property type="evidence" value="ECO:0007669"/>
    <property type="project" value="InterPro"/>
</dbReference>
<evidence type="ECO:0000259" key="6">
    <source>
        <dbReference type="PROSITE" id="PS50931"/>
    </source>
</evidence>
<keyword evidence="3" id="KW-0238">DNA-binding</keyword>
<protein>
    <submittedName>
        <fullName evidence="7">LysR-family transcriptional regulator YhaJ</fullName>
    </submittedName>
</protein>
<dbReference type="Proteomes" id="UP000282433">
    <property type="component" value="Chromosome"/>
</dbReference>
<proteinExistence type="inferred from homology"/>
<evidence type="ECO:0000313" key="7">
    <source>
        <dbReference type="EMBL" id="VEB02654.1"/>
    </source>
</evidence>
<name>A0A3S4KGU2_KLEPN</name>
<feature type="domain" description="HTH lysR-type" evidence="6">
    <location>
        <begin position="7"/>
        <end position="64"/>
    </location>
</feature>
<dbReference type="GO" id="GO:0000976">
    <property type="term" value="F:transcription cis-regulatory region binding"/>
    <property type="evidence" value="ECO:0007669"/>
    <property type="project" value="TreeGrafter"/>
</dbReference>
<evidence type="ECO:0000256" key="3">
    <source>
        <dbReference type="ARBA" id="ARBA00023125"/>
    </source>
</evidence>
<reference evidence="7 8" key="1">
    <citation type="submission" date="2018-12" db="EMBL/GenBank/DDBJ databases">
        <authorList>
            <consortium name="Pathogen Informatics"/>
        </authorList>
    </citation>
    <scope>NUCLEOTIDE SEQUENCE [LARGE SCALE GENOMIC DNA]</scope>
    <source>
        <strain evidence="7 8">NCTC13635</strain>
    </source>
</reference>